<dbReference type="OrthoDB" id="9763670at2"/>
<keyword evidence="9 10" id="KW-0998">Cell outer membrane</keyword>
<dbReference type="InterPro" id="IPR037066">
    <property type="entry name" value="Plug_dom_sf"/>
</dbReference>
<dbReference type="InterPro" id="IPR036942">
    <property type="entry name" value="Beta-barrel_TonB_sf"/>
</dbReference>
<proteinExistence type="inferred from homology"/>
<evidence type="ECO:0000313" key="16">
    <source>
        <dbReference type="Proteomes" id="UP000032233"/>
    </source>
</evidence>
<evidence type="ECO:0008006" key="17">
    <source>
        <dbReference type="Google" id="ProtNLM"/>
    </source>
</evidence>
<dbReference type="PANTHER" id="PTHR30069">
    <property type="entry name" value="TONB-DEPENDENT OUTER MEMBRANE RECEPTOR"/>
    <property type="match status" value="1"/>
</dbReference>
<protein>
    <recommendedName>
        <fullName evidence="17">TonB-denpendent receptor</fullName>
    </recommendedName>
</protein>
<evidence type="ECO:0000256" key="10">
    <source>
        <dbReference type="PROSITE-ProRule" id="PRU01360"/>
    </source>
</evidence>
<dbReference type="InterPro" id="IPR000531">
    <property type="entry name" value="Beta-barrel_TonB"/>
</dbReference>
<comment type="caution">
    <text evidence="15">The sequence shown here is derived from an EMBL/GenBank/DDBJ whole genome shotgun (WGS) entry which is preliminary data.</text>
</comment>
<keyword evidence="7 10" id="KW-0472">Membrane</keyword>
<evidence type="ECO:0000256" key="3">
    <source>
        <dbReference type="ARBA" id="ARBA00022452"/>
    </source>
</evidence>
<sequence>MPKSKLKFCSGFLLFCLCVTANAWATEKMPPVEVRAKMSTVEALSSPVSSVIKPDDQIPAGQINDLTDLLSLTNSIYIQDSTYGRQLFLRGLGDQDMRVLIDGMPLGQMGKYYARSLVWEAIPLENIERIEVIRGAGSVEYGNTLVGTINIITRQGQKETESKVSLNYGTFNDFKAKALNSGSVGKVNWAVSAATRTRDEYLKNNDVEKMSASGSVGVDLGSAGHLQITGFALKREEGLALDDRINWSVWSDARDYIEGSKVKQDTNTILAAYTSDWFDLGISYMQHKRDDDYRQETWQVGDTYDYTLDFKAPAVKAKLHHKFGAHSLKLGGEYSKSDGDADWTYYGQESGAIEFDQDLAGAFVEDSWQILPKLNLTFGLRYDYFKNKVQSVNENPETQAELDDDQISPRGSLTYDLPSGFQAFAFAGQVYKAPAMADMYRWSGSHTLKSFAGRAVLRAYYGLKQPAGAPAFLIPPQYIEGWKSLIGQMKPVKGWDYELGVRQSGENHAFQVNLFYQDLKDYITIYPVSYPPTYNVDKVRIWGVELSGVYTFNQFLEVETNYTFTKNKKEGDEIIEKLYATDELFNAPEHLLNLTLRSRPLEGLLLEWQSQFVSSRFAGGAPAVPPQVAAMNSKYEPMYDLDPYWLHNVRGSYTMSFPKTDVTFSLAVENLFNEECYVRLDYPLPGTLVYGGVSFTF</sequence>
<dbReference type="Pfam" id="PF00593">
    <property type="entry name" value="TonB_dep_Rec_b-barrel"/>
    <property type="match status" value="1"/>
</dbReference>
<keyword evidence="2 10" id="KW-0813">Transport</keyword>
<evidence type="ECO:0000313" key="15">
    <source>
        <dbReference type="EMBL" id="KIX15449.1"/>
    </source>
</evidence>
<dbReference type="PANTHER" id="PTHR30069:SF29">
    <property type="entry name" value="HEMOGLOBIN AND HEMOGLOBIN-HAPTOGLOBIN-BINDING PROTEIN 1-RELATED"/>
    <property type="match status" value="1"/>
</dbReference>
<dbReference type="GO" id="GO:0009279">
    <property type="term" value="C:cell outer membrane"/>
    <property type="evidence" value="ECO:0007669"/>
    <property type="project" value="UniProtKB-SubCell"/>
</dbReference>
<dbReference type="Gene3D" id="2.40.170.20">
    <property type="entry name" value="TonB-dependent receptor, beta-barrel domain"/>
    <property type="match status" value="1"/>
</dbReference>
<dbReference type="Pfam" id="PF07715">
    <property type="entry name" value="Plug"/>
    <property type="match status" value="1"/>
</dbReference>
<feature type="signal peptide" evidence="12">
    <location>
        <begin position="1"/>
        <end position="25"/>
    </location>
</feature>
<dbReference type="AlphaFoldDB" id="A0A0D2JBE7"/>
<dbReference type="GO" id="GO:0044718">
    <property type="term" value="P:siderophore transmembrane transport"/>
    <property type="evidence" value="ECO:0007669"/>
    <property type="project" value="TreeGrafter"/>
</dbReference>
<evidence type="ECO:0000256" key="2">
    <source>
        <dbReference type="ARBA" id="ARBA00022448"/>
    </source>
</evidence>
<feature type="domain" description="TonB-dependent receptor plug" evidence="14">
    <location>
        <begin position="45"/>
        <end position="146"/>
    </location>
</feature>
<evidence type="ECO:0000259" key="13">
    <source>
        <dbReference type="Pfam" id="PF00593"/>
    </source>
</evidence>
<name>A0A0D2JBE7_9BACT</name>
<keyword evidence="6 11" id="KW-0798">TonB box</keyword>
<evidence type="ECO:0000256" key="12">
    <source>
        <dbReference type="SAM" id="SignalP"/>
    </source>
</evidence>
<evidence type="ECO:0000256" key="1">
    <source>
        <dbReference type="ARBA" id="ARBA00004571"/>
    </source>
</evidence>
<dbReference type="EMBL" id="AZAC01000003">
    <property type="protein sequence ID" value="KIX15449.1"/>
    <property type="molecule type" value="Genomic_DNA"/>
</dbReference>
<feature type="chain" id="PRO_5002244814" description="TonB-denpendent receptor" evidence="12">
    <location>
        <begin position="26"/>
        <end position="697"/>
    </location>
</feature>
<dbReference type="SUPFAM" id="SSF56935">
    <property type="entry name" value="Porins"/>
    <property type="match status" value="1"/>
</dbReference>
<keyword evidence="4 10" id="KW-0812">Transmembrane</keyword>
<dbReference type="Gene3D" id="2.170.130.10">
    <property type="entry name" value="TonB-dependent receptor, plug domain"/>
    <property type="match status" value="1"/>
</dbReference>
<dbReference type="InParanoid" id="A0A0D2JBE7"/>
<dbReference type="Proteomes" id="UP000032233">
    <property type="component" value="Unassembled WGS sequence"/>
</dbReference>
<feature type="domain" description="TonB-dependent receptor-like beta-barrel" evidence="13">
    <location>
        <begin position="248"/>
        <end position="671"/>
    </location>
</feature>
<keyword evidence="3 10" id="KW-1134">Transmembrane beta strand</keyword>
<evidence type="ECO:0000256" key="7">
    <source>
        <dbReference type="ARBA" id="ARBA00023136"/>
    </source>
</evidence>
<dbReference type="RefSeq" id="WP_044346802.1">
    <property type="nucleotide sequence ID" value="NZ_AZAC01000003.1"/>
</dbReference>
<dbReference type="InterPro" id="IPR012910">
    <property type="entry name" value="Plug_dom"/>
</dbReference>
<dbReference type="CDD" id="cd01347">
    <property type="entry name" value="ligand_gated_channel"/>
    <property type="match status" value="1"/>
</dbReference>
<comment type="subcellular location">
    <subcellularLocation>
        <location evidence="1 10">Cell outer membrane</location>
        <topology evidence="1 10">Multi-pass membrane protein</topology>
    </subcellularLocation>
</comment>
<accession>A0A0D2JBE7</accession>
<keyword evidence="8" id="KW-0675">Receptor</keyword>
<dbReference type="STRING" id="1429043.X474_03975"/>
<dbReference type="GO" id="GO:0015344">
    <property type="term" value="F:siderophore uptake transmembrane transporter activity"/>
    <property type="evidence" value="ECO:0007669"/>
    <property type="project" value="TreeGrafter"/>
</dbReference>
<reference evidence="15 16" key="1">
    <citation type="submission" date="2013-11" db="EMBL/GenBank/DDBJ databases">
        <title>Metagenomic analysis of a methanogenic consortium involved in long chain n-alkane degradation.</title>
        <authorList>
            <person name="Davidova I.A."/>
            <person name="Callaghan A.V."/>
            <person name="Wawrik B."/>
            <person name="Pruitt S."/>
            <person name="Marks C."/>
            <person name="Duncan K.E."/>
            <person name="Suflita J.M."/>
        </authorList>
    </citation>
    <scope>NUCLEOTIDE SEQUENCE [LARGE SCALE GENOMIC DNA]</scope>
    <source>
        <strain evidence="15 16">SPR</strain>
    </source>
</reference>
<evidence type="ECO:0000256" key="5">
    <source>
        <dbReference type="ARBA" id="ARBA00022729"/>
    </source>
</evidence>
<evidence type="ECO:0000256" key="8">
    <source>
        <dbReference type="ARBA" id="ARBA00023170"/>
    </source>
</evidence>
<keyword evidence="16" id="KW-1185">Reference proteome</keyword>
<evidence type="ECO:0000256" key="6">
    <source>
        <dbReference type="ARBA" id="ARBA00023077"/>
    </source>
</evidence>
<gene>
    <name evidence="15" type="ORF">X474_03975</name>
</gene>
<evidence type="ECO:0000256" key="11">
    <source>
        <dbReference type="RuleBase" id="RU003357"/>
    </source>
</evidence>
<organism evidence="15 16">
    <name type="scientific">Dethiosulfatarculus sandiegensis</name>
    <dbReference type="NCBI Taxonomy" id="1429043"/>
    <lineage>
        <taxon>Bacteria</taxon>
        <taxon>Pseudomonadati</taxon>
        <taxon>Thermodesulfobacteriota</taxon>
        <taxon>Desulfarculia</taxon>
        <taxon>Desulfarculales</taxon>
        <taxon>Desulfarculaceae</taxon>
        <taxon>Dethiosulfatarculus</taxon>
    </lineage>
</organism>
<evidence type="ECO:0000256" key="4">
    <source>
        <dbReference type="ARBA" id="ARBA00022692"/>
    </source>
</evidence>
<dbReference type="InterPro" id="IPR039426">
    <property type="entry name" value="TonB-dep_rcpt-like"/>
</dbReference>
<evidence type="ECO:0000259" key="14">
    <source>
        <dbReference type="Pfam" id="PF07715"/>
    </source>
</evidence>
<evidence type="ECO:0000256" key="9">
    <source>
        <dbReference type="ARBA" id="ARBA00023237"/>
    </source>
</evidence>
<keyword evidence="5 12" id="KW-0732">Signal</keyword>
<dbReference type="PROSITE" id="PS52016">
    <property type="entry name" value="TONB_DEPENDENT_REC_3"/>
    <property type="match status" value="1"/>
</dbReference>
<comment type="similarity">
    <text evidence="10 11">Belongs to the TonB-dependent receptor family.</text>
</comment>